<sequence length="107" mass="11526">MTCSGCSGAVERALKKQEGVSKIDISLETQTVLVHAHPPATFDIVREKIAKTGKTINSNRWDLLNASPDPQHHSNDPSSLSLNPISPISPACSRSPSIYLSLFSSKL</sequence>
<dbReference type="GO" id="GO:0016531">
    <property type="term" value="F:copper chaperone activity"/>
    <property type="evidence" value="ECO:0007669"/>
    <property type="project" value="TreeGrafter"/>
</dbReference>
<evidence type="ECO:0000256" key="2">
    <source>
        <dbReference type="ARBA" id="ARBA00022723"/>
    </source>
</evidence>
<dbReference type="CDD" id="cd00371">
    <property type="entry name" value="HMA"/>
    <property type="match status" value="1"/>
</dbReference>
<evidence type="ECO:0000256" key="7">
    <source>
        <dbReference type="ARBA" id="ARBA00038171"/>
    </source>
</evidence>
<dbReference type="PROSITE" id="PS50846">
    <property type="entry name" value="HMA_2"/>
    <property type="match status" value="1"/>
</dbReference>
<dbReference type="PANTHER" id="PTHR46365:SF1">
    <property type="entry name" value="COPPER TRANSPORT PROTEIN ATOX1"/>
    <property type="match status" value="1"/>
</dbReference>
<feature type="domain" description="HMA" evidence="9">
    <location>
        <begin position="1"/>
        <end position="57"/>
    </location>
</feature>
<name>A0A5B0LYA0_PUCGR</name>
<dbReference type="GO" id="GO:0005829">
    <property type="term" value="C:cytosol"/>
    <property type="evidence" value="ECO:0007669"/>
    <property type="project" value="TreeGrafter"/>
</dbReference>
<comment type="caution">
    <text evidence="10">The sequence shown here is derived from an EMBL/GenBank/DDBJ whole genome shotgun (WGS) entry which is preliminary data.</text>
</comment>
<evidence type="ECO:0000313" key="11">
    <source>
        <dbReference type="Proteomes" id="UP000325313"/>
    </source>
</evidence>
<dbReference type="GO" id="GO:0046872">
    <property type="term" value="F:metal ion binding"/>
    <property type="evidence" value="ECO:0007669"/>
    <property type="project" value="UniProtKB-KW"/>
</dbReference>
<keyword evidence="2" id="KW-0479">Metal-binding</keyword>
<dbReference type="Proteomes" id="UP000325313">
    <property type="component" value="Unassembled WGS sequence"/>
</dbReference>
<dbReference type="AlphaFoldDB" id="A0A5B0LYA0"/>
<evidence type="ECO:0000256" key="5">
    <source>
        <dbReference type="ARBA" id="ARBA00023065"/>
    </source>
</evidence>
<dbReference type="InterPro" id="IPR036163">
    <property type="entry name" value="HMA_dom_sf"/>
</dbReference>
<dbReference type="Gene3D" id="3.30.70.100">
    <property type="match status" value="1"/>
</dbReference>
<dbReference type="InterPro" id="IPR051881">
    <property type="entry name" value="Copper_transport_ATOX1-like"/>
</dbReference>
<proteinExistence type="inferred from homology"/>
<dbReference type="PANTHER" id="PTHR46365">
    <property type="entry name" value="COPPER TRANSPORT PROTEIN ATOX1"/>
    <property type="match status" value="1"/>
</dbReference>
<keyword evidence="4" id="KW-0186">Copper</keyword>
<organism evidence="10 11">
    <name type="scientific">Puccinia graminis f. sp. tritici</name>
    <dbReference type="NCBI Taxonomy" id="56615"/>
    <lineage>
        <taxon>Eukaryota</taxon>
        <taxon>Fungi</taxon>
        <taxon>Dikarya</taxon>
        <taxon>Basidiomycota</taxon>
        <taxon>Pucciniomycotina</taxon>
        <taxon>Pucciniomycetes</taxon>
        <taxon>Pucciniales</taxon>
        <taxon>Pucciniaceae</taxon>
        <taxon>Puccinia</taxon>
    </lineage>
</organism>
<dbReference type="Pfam" id="PF00403">
    <property type="entry name" value="HMA"/>
    <property type="match status" value="1"/>
</dbReference>
<comment type="similarity">
    <text evidence="7">Belongs to the ATX1 family.</text>
</comment>
<gene>
    <name evidence="10" type="primary">ATX1_3</name>
    <name evidence="10" type="ORF">PGTUg99_035884</name>
</gene>
<feature type="compositionally biased region" description="Low complexity" evidence="8">
    <location>
        <begin position="76"/>
        <end position="90"/>
    </location>
</feature>
<keyword evidence="5" id="KW-0406">Ion transport</keyword>
<evidence type="ECO:0000256" key="3">
    <source>
        <dbReference type="ARBA" id="ARBA00022796"/>
    </source>
</evidence>
<evidence type="ECO:0000256" key="8">
    <source>
        <dbReference type="SAM" id="MobiDB-lite"/>
    </source>
</evidence>
<dbReference type="SUPFAM" id="SSF55008">
    <property type="entry name" value="HMA, heavy metal-associated domain"/>
    <property type="match status" value="1"/>
</dbReference>
<keyword evidence="3" id="KW-0187">Copper transport</keyword>
<feature type="region of interest" description="Disordered" evidence="8">
    <location>
        <begin position="61"/>
        <end position="94"/>
    </location>
</feature>
<evidence type="ECO:0000313" key="10">
    <source>
        <dbReference type="EMBL" id="KAA1068678.1"/>
    </source>
</evidence>
<keyword evidence="6" id="KW-0143">Chaperone</keyword>
<keyword evidence="1" id="KW-0813">Transport</keyword>
<evidence type="ECO:0000256" key="1">
    <source>
        <dbReference type="ARBA" id="ARBA00022448"/>
    </source>
</evidence>
<dbReference type="InterPro" id="IPR006121">
    <property type="entry name" value="HMA_dom"/>
</dbReference>
<evidence type="ECO:0000259" key="9">
    <source>
        <dbReference type="PROSITE" id="PS50846"/>
    </source>
</evidence>
<evidence type="ECO:0000256" key="6">
    <source>
        <dbReference type="ARBA" id="ARBA00023186"/>
    </source>
</evidence>
<evidence type="ECO:0000256" key="4">
    <source>
        <dbReference type="ARBA" id="ARBA00023008"/>
    </source>
</evidence>
<reference evidence="10 11" key="1">
    <citation type="submission" date="2019-05" db="EMBL/GenBank/DDBJ databases">
        <title>Emergence of the Ug99 lineage of the wheat stem rust pathogen through somatic hybridization.</title>
        <authorList>
            <person name="Li F."/>
            <person name="Upadhyaya N.M."/>
            <person name="Sperschneider J."/>
            <person name="Matny O."/>
            <person name="Nguyen-Phuc H."/>
            <person name="Mago R."/>
            <person name="Raley C."/>
            <person name="Miller M.E."/>
            <person name="Silverstein K.A.T."/>
            <person name="Henningsen E."/>
            <person name="Hirsch C.D."/>
            <person name="Visser B."/>
            <person name="Pretorius Z.A."/>
            <person name="Steffenson B.J."/>
            <person name="Schwessinger B."/>
            <person name="Dodds P.N."/>
            <person name="Figueroa M."/>
        </authorList>
    </citation>
    <scope>NUCLEOTIDE SEQUENCE [LARGE SCALE GENOMIC DNA]</scope>
    <source>
        <strain evidence="10 11">Ug99</strain>
    </source>
</reference>
<accession>A0A5B0LYA0</accession>
<dbReference type="GO" id="GO:0006825">
    <property type="term" value="P:copper ion transport"/>
    <property type="evidence" value="ECO:0007669"/>
    <property type="project" value="UniProtKB-KW"/>
</dbReference>
<dbReference type="EMBL" id="VDEP01000505">
    <property type="protein sequence ID" value="KAA1068678.1"/>
    <property type="molecule type" value="Genomic_DNA"/>
</dbReference>
<protein>
    <submittedName>
        <fullName evidence="10">Cytosolic copper metallochaperone</fullName>
    </submittedName>
</protein>